<proteinExistence type="predicted"/>
<dbReference type="EMBL" id="PJRS01000034">
    <property type="protein sequence ID" value="PLR23020.1"/>
    <property type="molecule type" value="Genomic_DNA"/>
</dbReference>
<feature type="compositionally biased region" description="Basic and acidic residues" evidence="1">
    <location>
        <begin position="20"/>
        <end position="33"/>
    </location>
</feature>
<evidence type="ECO:0000256" key="1">
    <source>
        <dbReference type="SAM" id="MobiDB-lite"/>
    </source>
</evidence>
<dbReference type="InterPro" id="IPR025295">
    <property type="entry name" value="eCIS_core_dom"/>
</dbReference>
<accession>A0A2N5DAE3</accession>
<feature type="region of interest" description="Disordered" evidence="1">
    <location>
        <begin position="1"/>
        <end position="109"/>
    </location>
</feature>
<dbReference type="Proteomes" id="UP000234479">
    <property type="component" value="Unassembled WGS sequence"/>
</dbReference>
<reference evidence="3 4" key="1">
    <citation type="submission" date="2017-12" db="EMBL/GenBank/DDBJ databases">
        <title>The genome sequence of Caulobacter sp. 410.</title>
        <authorList>
            <person name="Gao J."/>
            <person name="Mao X."/>
            <person name="Sun J."/>
        </authorList>
    </citation>
    <scope>NUCLEOTIDE SEQUENCE [LARGE SCALE GENOMIC DNA]</scope>
    <source>
        <strain evidence="3 4">410</strain>
    </source>
</reference>
<evidence type="ECO:0000259" key="2">
    <source>
        <dbReference type="Pfam" id="PF13699"/>
    </source>
</evidence>
<gene>
    <name evidence="3" type="ORF">SGCZBJ_16835</name>
</gene>
<organism evidence="3 4">
    <name type="scientific">Caulobacter zeae</name>
    <dbReference type="NCBI Taxonomy" id="2055137"/>
    <lineage>
        <taxon>Bacteria</taxon>
        <taxon>Pseudomonadati</taxon>
        <taxon>Pseudomonadota</taxon>
        <taxon>Alphaproteobacteria</taxon>
        <taxon>Caulobacterales</taxon>
        <taxon>Caulobacteraceae</taxon>
        <taxon>Caulobacter</taxon>
    </lineage>
</organism>
<dbReference type="Pfam" id="PF13699">
    <property type="entry name" value="eCIS_core"/>
    <property type="match status" value="1"/>
</dbReference>
<evidence type="ECO:0000313" key="4">
    <source>
        <dbReference type="Proteomes" id="UP000234479"/>
    </source>
</evidence>
<evidence type="ECO:0000313" key="3">
    <source>
        <dbReference type="EMBL" id="PLR23020.1"/>
    </source>
</evidence>
<dbReference type="AlphaFoldDB" id="A0A2N5DAE3"/>
<feature type="domain" description="eCIS core" evidence="2">
    <location>
        <begin position="111"/>
        <end position="185"/>
    </location>
</feature>
<name>A0A2N5DAE3_9CAUL</name>
<sequence>MDLGRQHLALGPGRCRRRRGEGDREATGAERRPGQGRGQAADARQRRRRRRRRGRRSMSPRPRGRFAPRLPATRDRGQEEAADQVARGASVQGKVTPDRAPAELGLGLGQPLPRSERAYFERRLGADLSSVRVHPDSPVAADYGAHGLAAGRDIALAPGRWRPGDHEFRRLLGHELAHTIQQSRSGPAIQLEAPSPPLKEAKAEEEKTAVGDGLKKVAEEFGKNEAATGYALGMAKSLALPIWNRASGAERVAAISVGAVALGTPLIYTLSKPEGRESLSGVDFGKVLGLIPHSPVTGLQYDLPKSPTDPFQLRLGFRADDLLGIFSRNAEGEPNMTLGLNFTLSVSPDGQVTMPFAMANFGIMPGISIAGGYGLTTDMPRLEGPAGGPMAPYAAFPQPAQPAPLGGAGFFITIDLLKLSFLPDAIGLALGAPPRRQK</sequence>
<comment type="caution">
    <text evidence="3">The sequence shown here is derived from an EMBL/GenBank/DDBJ whole genome shotgun (WGS) entry which is preliminary data.</text>
</comment>
<protein>
    <recommendedName>
        <fullName evidence="2">eCIS core domain-containing protein</fullName>
    </recommendedName>
</protein>
<feature type="compositionally biased region" description="Basic residues" evidence="1">
    <location>
        <begin position="45"/>
        <end position="66"/>
    </location>
</feature>
<keyword evidence="4" id="KW-1185">Reference proteome</keyword>